<keyword evidence="1 2" id="KW-0807">Transducer</keyword>
<reference evidence="6 7" key="1">
    <citation type="journal article" date="2003" name="Proc. Natl. Acad. Sci. U.S.A.">
        <title>Complete genome sequence and analysis of Wolinella succinogenes.</title>
        <authorList>
            <person name="Baar C."/>
            <person name="Eppinger M."/>
            <person name="Raddatz G."/>
            <person name="Simon JM."/>
            <person name="Lanz C."/>
            <person name="Klimmek O."/>
            <person name="Nandakumar R."/>
            <person name="Gross R."/>
            <person name="Rosinus A."/>
            <person name="Keller H."/>
            <person name="Jagtap P."/>
            <person name="Linke B."/>
            <person name="Meyer F."/>
            <person name="Lederer H."/>
            <person name="Schuster S.C."/>
        </authorList>
    </citation>
    <scope>NUCLEOTIDE SEQUENCE [LARGE SCALE GENOMIC DNA]</scope>
    <source>
        <strain evidence="7">ATCC 29543 / DSM 1740 / CCUG 13145 / JCM 31913 / LMG 7466 / NCTC 11488 / FDC 602W</strain>
    </source>
</reference>
<name>Q7M9B3_WOLSU</name>
<feature type="domain" description="Methyl-accepting transducer" evidence="5">
    <location>
        <begin position="264"/>
        <end position="521"/>
    </location>
</feature>
<dbReference type="Pfam" id="PF00015">
    <property type="entry name" value="MCPsignal"/>
    <property type="match status" value="1"/>
</dbReference>
<protein>
    <submittedName>
        <fullName evidence="6">MCP-DOMAIN SIGNAL TRANSDUCTION PROTEIN</fullName>
    </submittedName>
</protein>
<evidence type="ECO:0000313" key="6">
    <source>
        <dbReference type="EMBL" id="CAE10147.1"/>
    </source>
</evidence>
<dbReference type="PANTHER" id="PTHR32089:SF112">
    <property type="entry name" value="LYSOZYME-LIKE PROTEIN-RELATED"/>
    <property type="match status" value="1"/>
</dbReference>
<evidence type="ECO:0000313" key="7">
    <source>
        <dbReference type="Proteomes" id="UP000000422"/>
    </source>
</evidence>
<feature type="coiled-coil region" evidence="3">
    <location>
        <begin position="335"/>
        <end position="362"/>
    </location>
</feature>
<sequence>MSINLKLKGMLLFTLFLLGLIGFVGYSNGKNGIQALDTIYYDTVIPQSNIQRAVDTFVFISKDASDYLTDTNFGESSKLNLELHMKNLEAFFEYGKGNTFFQQEKIRTPFEESIQSYREYQGVLNKLLQAYAKDSKEEAAEAIDDWIIGDNYIGNRLKLMNQLAQESIKNIEESTAQKLTRGLYIQVACSIGGIVLFAILMFMLNHQITFNLKRLGALISQSAATLNLQKNFTIKGRDEIAQMSESLEQLRIAMVEALEKSTHVSNDCARSSQSLSKESQTLSLAISRQLDQILHTDDLAQNVQGSLESAAQGVESSLGDLLKTQQNLGSFASKLQGAIDEIEKTEARQEGLSSKMQTLTLQAKETKNVLGIISEIADQTNLLALNAAIEAARAGEHGRGFAVVAEEVKKLAEKTQKSLHEIDITINTIAQSIQDNSSEMTLLTEELRDMTKETAELVSLSSQNYEELNATLDLSQKAVQIQKEAKKMMEVLMGSLHAISNVAKENDESSKEIQKVADSLDSSSHRLKEELSRFSL</sequence>
<organism evidence="7">
    <name type="scientific">Wolinella succinogenes (strain ATCC 29543 / DSM 1740 / CCUG 13145 / JCM 31913 / LMG 7466 / NCTC 11488 / FDC 602W)</name>
    <name type="common">Vibrio succinogenes</name>
    <dbReference type="NCBI Taxonomy" id="273121"/>
    <lineage>
        <taxon>Bacteria</taxon>
        <taxon>Pseudomonadati</taxon>
        <taxon>Campylobacterota</taxon>
        <taxon>Epsilonproteobacteria</taxon>
        <taxon>Campylobacterales</taxon>
        <taxon>Helicobacteraceae</taxon>
        <taxon>Wolinella</taxon>
    </lineage>
</organism>
<evidence type="ECO:0000256" key="2">
    <source>
        <dbReference type="PROSITE-ProRule" id="PRU00284"/>
    </source>
</evidence>
<dbReference type="EMBL" id="BX571659">
    <property type="protein sequence ID" value="CAE10147.1"/>
    <property type="molecule type" value="Genomic_DNA"/>
</dbReference>
<dbReference type="KEGG" id="wsu:WS1047"/>
<dbReference type="InterPro" id="IPR024478">
    <property type="entry name" value="HlyB_4HB_MCP"/>
</dbReference>
<dbReference type="RefSeq" id="WP_011138940.1">
    <property type="nucleotide sequence ID" value="NC_005090.1"/>
</dbReference>
<dbReference type="GO" id="GO:0016020">
    <property type="term" value="C:membrane"/>
    <property type="evidence" value="ECO:0007669"/>
    <property type="project" value="InterPro"/>
</dbReference>
<keyword evidence="3" id="KW-0175">Coiled coil</keyword>
<evidence type="ECO:0000256" key="3">
    <source>
        <dbReference type="SAM" id="Coils"/>
    </source>
</evidence>
<evidence type="ECO:0000256" key="1">
    <source>
        <dbReference type="ARBA" id="ARBA00023224"/>
    </source>
</evidence>
<keyword evidence="4" id="KW-0472">Membrane</keyword>
<keyword evidence="4" id="KW-0812">Transmembrane</keyword>
<dbReference type="HOGENOM" id="CLU_000445_107_27_7"/>
<feature type="transmembrane region" description="Helical" evidence="4">
    <location>
        <begin position="183"/>
        <end position="204"/>
    </location>
</feature>
<dbReference type="Gene3D" id="1.10.287.950">
    <property type="entry name" value="Methyl-accepting chemotaxis protein"/>
    <property type="match status" value="1"/>
</dbReference>
<dbReference type="eggNOG" id="COG0840">
    <property type="taxonomic scope" value="Bacteria"/>
</dbReference>
<keyword evidence="7" id="KW-1185">Reference proteome</keyword>
<dbReference type="STRING" id="273121.WS1047"/>
<accession>Q7M9B3</accession>
<dbReference type="GO" id="GO:0007165">
    <property type="term" value="P:signal transduction"/>
    <property type="evidence" value="ECO:0007669"/>
    <property type="project" value="UniProtKB-KW"/>
</dbReference>
<dbReference type="Pfam" id="PF12729">
    <property type="entry name" value="4HB_MCP_1"/>
    <property type="match status" value="1"/>
</dbReference>
<keyword evidence="4" id="KW-1133">Transmembrane helix</keyword>
<dbReference type="AlphaFoldDB" id="Q7M9B3"/>
<gene>
    <name evidence="6" type="ordered locus">WS1047</name>
</gene>
<dbReference type="SMART" id="SM00283">
    <property type="entry name" value="MA"/>
    <property type="match status" value="1"/>
</dbReference>
<dbReference type="InterPro" id="IPR004089">
    <property type="entry name" value="MCPsignal_dom"/>
</dbReference>
<evidence type="ECO:0000259" key="5">
    <source>
        <dbReference type="PROSITE" id="PS50111"/>
    </source>
</evidence>
<dbReference type="PROSITE" id="PS50111">
    <property type="entry name" value="CHEMOTAXIS_TRANSDUC_2"/>
    <property type="match status" value="1"/>
</dbReference>
<dbReference type="PANTHER" id="PTHR32089">
    <property type="entry name" value="METHYL-ACCEPTING CHEMOTAXIS PROTEIN MCPB"/>
    <property type="match status" value="1"/>
</dbReference>
<proteinExistence type="predicted"/>
<dbReference type="SUPFAM" id="SSF58104">
    <property type="entry name" value="Methyl-accepting chemotaxis protein (MCP) signaling domain"/>
    <property type="match status" value="1"/>
</dbReference>
<evidence type="ECO:0000256" key="4">
    <source>
        <dbReference type="SAM" id="Phobius"/>
    </source>
</evidence>
<dbReference type="Proteomes" id="UP000000422">
    <property type="component" value="Chromosome"/>
</dbReference>